<sequence length="105" mass="11329">MGGSCSRKQSNDDFSPSEAQMKDMEARRKIDLKHAPPPPRQGNNPQQKMNGVGISGGVKSLPLYSPAQSPGHHLDQSATMNAVSIGSGDLPSPERREDPVPRRLN</sequence>
<name>A0A0S4KJH9_BODSA</name>
<organism evidence="2 3">
    <name type="scientific">Bodo saltans</name>
    <name type="common">Flagellated protozoan</name>
    <dbReference type="NCBI Taxonomy" id="75058"/>
    <lineage>
        <taxon>Eukaryota</taxon>
        <taxon>Discoba</taxon>
        <taxon>Euglenozoa</taxon>
        <taxon>Kinetoplastea</taxon>
        <taxon>Metakinetoplastina</taxon>
        <taxon>Eubodonida</taxon>
        <taxon>Bodonidae</taxon>
        <taxon>Bodo</taxon>
    </lineage>
</organism>
<feature type="compositionally biased region" description="Basic and acidic residues" evidence="1">
    <location>
        <begin position="20"/>
        <end position="34"/>
    </location>
</feature>
<reference evidence="3" key="1">
    <citation type="submission" date="2015-09" db="EMBL/GenBank/DDBJ databases">
        <authorList>
            <consortium name="Pathogen Informatics"/>
        </authorList>
    </citation>
    <scope>NUCLEOTIDE SEQUENCE [LARGE SCALE GENOMIC DNA]</scope>
    <source>
        <strain evidence="3">Lake Konstanz</strain>
    </source>
</reference>
<feature type="region of interest" description="Disordered" evidence="1">
    <location>
        <begin position="1"/>
        <end position="105"/>
    </location>
</feature>
<accession>A0A0S4KJH9</accession>
<feature type="compositionally biased region" description="Basic and acidic residues" evidence="1">
    <location>
        <begin position="92"/>
        <end position="105"/>
    </location>
</feature>
<keyword evidence="3" id="KW-1185">Reference proteome</keyword>
<proteinExistence type="predicted"/>
<dbReference type="Proteomes" id="UP000051952">
    <property type="component" value="Unassembled WGS sequence"/>
</dbReference>
<protein>
    <submittedName>
        <fullName evidence="2">Uncharacterized protein</fullName>
    </submittedName>
</protein>
<evidence type="ECO:0000256" key="1">
    <source>
        <dbReference type="SAM" id="MobiDB-lite"/>
    </source>
</evidence>
<feature type="compositionally biased region" description="Polar residues" evidence="1">
    <location>
        <begin position="1"/>
        <end position="18"/>
    </location>
</feature>
<gene>
    <name evidence="2" type="ORF">BSAL_08415</name>
</gene>
<evidence type="ECO:0000313" key="2">
    <source>
        <dbReference type="EMBL" id="CUI14613.1"/>
    </source>
</evidence>
<dbReference type="AlphaFoldDB" id="A0A0S4KJH9"/>
<dbReference type="EMBL" id="CYKH01001435">
    <property type="protein sequence ID" value="CUI14613.1"/>
    <property type="molecule type" value="Genomic_DNA"/>
</dbReference>
<evidence type="ECO:0000313" key="3">
    <source>
        <dbReference type="Proteomes" id="UP000051952"/>
    </source>
</evidence>
<dbReference type="VEuPathDB" id="TriTrypDB:BSAL_08415"/>